<dbReference type="AlphaFoldDB" id="A0A7L3FK83"/>
<dbReference type="InterPro" id="IPR000215">
    <property type="entry name" value="Serpin_fam"/>
</dbReference>
<dbReference type="InterPro" id="IPR036186">
    <property type="entry name" value="Serpin_sf"/>
</dbReference>
<feature type="non-terminal residue" evidence="4">
    <location>
        <position position="1"/>
    </location>
</feature>
<reference evidence="4 5" key="1">
    <citation type="submission" date="2019-09" db="EMBL/GenBank/DDBJ databases">
        <title>Bird 10,000 Genomes (B10K) Project - Family phase.</title>
        <authorList>
            <person name="Zhang G."/>
        </authorList>
    </citation>
    <scope>NUCLEOTIDE SEQUENCE [LARGE SCALE GENOMIC DNA]</scope>
    <source>
        <strain evidence="4">B10K-DU-011-47</strain>
        <tissue evidence="4">Mixed tissue sample</tissue>
    </source>
</reference>
<feature type="non-terminal residue" evidence="4">
    <location>
        <position position="98"/>
    </location>
</feature>
<dbReference type="Proteomes" id="UP000557426">
    <property type="component" value="Unassembled WGS sequence"/>
</dbReference>
<dbReference type="Pfam" id="PF00079">
    <property type="entry name" value="Serpin"/>
    <property type="match status" value="1"/>
</dbReference>
<dbReference type="SUPFAM" id="SSF56574">
    <property type="entry name" value="Serpins"/>
    <property type="match status" value="1"/>
</dbReference>
<keyword evidence="5" id="KW-1185">Reference proteome</keyword>
<organism evidence="4 5">
    <name type="scientific">Zapornia atra</name>
    <name type="common">Henderson crake</name>
    <dbReference type="NCBI Taxonomy" id="2585822"/>
    <lineage>
        <taxon>Eukaryota</taxon>
        <taxon>Metazoa</taxon>
        <taxon>Chordata</taxon>
        <taxon>Craniata</taxon>
        <taxon>Vertebrata</taxon>
        <taxon>Euteleostomi</taxon>
        <taxon>Archelosauria</taxon>
        <taxon>Archosauria</taxon>
        <taxon>Dinosauria</taxon>
        <taxon>Saurischia</taxon>
        <taxon>Theropoda</taxon>
        <taxon>Coelurosauria</taxon>
        <taxon>Aves</taxon>
        <taxon>Neognathae</taxon>
        <taxon>Neoaves</taxon>
        <taxon>Gruiformes</taxon>
        <taxon>Rallidae</taxon>
        <taxon>Zapornia</taxon>
    </lineage>
</organism>
<evidence type="ECO:0000313" key="4">
    <source>
        <dbReference type="EMBL" id="NXT80668.1"/>
    </source>
</evidence>
<comment type="similarity">
    <text evidence="1">Belongs to the serpin family. Ov-serpin subfamily.</text>
</comment>
<dbReference type="GO" id="GO:0005615">
    <property type="term" value="C:extracellular space"/>
    <property type="evidence" value="ECO:0007669"/>
    <property type="project" value="InterPro"/>
</dbReference>
<proteinExistence type="inferred from homology"/>
<dbReference type="PANTHER" id="PTHR11461">
    <property type="entry name" value="SERINE PROTEASE INHIBITOR, SERPIN"/>
    <property type="match status" value="1"/>
</dbReference>
<dbReference type="Gene3D" id="3.30.497.10">
    <property type="entry name" value="Antithrombin, subunit I, domain 2"/>
    <property type="match status" value="1"/>
</dbReference>
<protein>
    <submittedName>
        <fullName evidence="4">OVALY protein</fullName>
    </submittedName>
</protein>
<sequence length="98" mass="10975">MGSISAANAEFCFDMFKELKVHHANDNIFYSPISVIAALAMVYLGARGNTEYQMEKCGKSMNIHILFKELLSDITAPKANYSIHIANRLYAEKTSQIL</sequence>
<dbReference type="GO" id="GO:0004867">
    <property type="term" value="F:serine-type endopeptidase inhibitor activity"/>
    <property type="evidence" value="ECO:0007669"/>
    <property type="project" value="InterPro"/>
</dbReference>
<gene>
    <name evidence="4" type="primary">Serpinb14b</name>
    <name evidence="4" type="ORF">ZAPATR_R09870</name>
</gene>
<feature type="domain" description="Serpin" evidence="3">
    <location>
        <begin position="7"/>
        <end position="97"/>
    </location>
</feature>
<keyword evidence="2" id="KW-0472">Membrane</keyword>
<dbReference type="InterPro" id="IPR042178">
    <property type="entry name" value="Serpin_sf_1"/>
</dbReference>
<comment type="caution">
    <text evidence="4">The sequence shown here is derived from an EMBL/GenBank/DDBJ whole genome shotgun (WGS) entry which is preliminary data.</text>
</comment>
<dbReference type="EMBL" id="VZTU01020279">
    <property type="protein sequence ID" value="NXT80668.1"/>
    <property type="molecule type" value="Genomic_DNA"/>
</dbReference>
<evidence type="ECO:0000256" key="1">
    <source>
        <dbReference type="ARBA" id="ARBA00006426"/>
    </source>
</evidence>
<accession>A0A7L3FK83</accession>
<dbReference type="InterPro" id="IPR023796">
    <property type="entry name" value="Serpin_dom"/>
</dbReference>
<dbReference type="PANTHER" id="PTHR11461:SF186">
    <property type="entry name" value="SERPIN B4"/>
    <property type="match status" value="1"/>
</dbReference>
<evidence type="ECO:0000313" key="5">
    <source>
        <dbReference type="Proteomes" id="UP000557426"/>
    </source>
</evidence>
<feature type="transmembrane region" description="Helical" evidence="2">
    <location>
        <begin position="28"/>
        <end position="46"/>
    </location>
</feature>
<name>A0A7L3FK83_9GRUI</name>
<evidence type="ECO:0000259" key="3">
    <source>
        <dbReference type="Pfam" id="PF00079"/>
    </source>
</evidence>
<keyword evidence="2" id="KW-1133">Transmembrane helix</keyword>
<evidence type="ECO:0000256" key="2">
    <source>
        <dbReference type="SAM" id="Phobius"/>
    </source>
</evidence>
<keyword evidence="2" id="KW-0812">Transmembrane</keyword>